<gene>
    <name evidence="2" type="ORF">CC78DRAFT_611603</name>
</gene>
<feature type="compositionally biased region" description="Acidic residues" evidence="1">
    <location>
        <begin position="128"/>
        <end position="138"/>
    </location>
</feature>
<dbReference type="Proteomes" id="UP000800093">
    <property type="component" value="Unassembled WGS sequence"/>
</dbReference>
<feature type="region of interest" description="Disordered" evidence="1">
    <location>
        <begin position="106"/>
        <end position="190"/>
    </location>
</feature>
<feature type="compositionally biased region" description="Basic and acidic residues" evidence="1">
    <location>
        <begin position="151"/>
        <end position="164"/>
    </location>
</feature>
<evidence type="ECO:0000313" key="3">
    <source>
        <dbReference type="Proteomes" id="UP000800093"/>
    </source>
</evidence>
<sequence>MEMPRTIPAKNTTTETFRSRQMHICVIFTSPPFFLSKSNVGGLKGSMAQCRDTPSWQAFPEPGTIYRQNWAAPARSDVGGEVRNSPYETAATNERAKERMTTEFCSAGDQGWPGNDESPLLSAHPDSDAGDGGEDDCEASATQPFAPKVADCTRLDRAAGDKRGGVAQRSQGLETSAAKGHGRVIFKGEP</sequence>
<protein>
    <submittedName>
        <fullName evidence="2">Uncharacterized protein</fullName>
    </submittedName>
</protein>
<organism evidence="2 3">
    <name type="scientific">Lojkania enalia</name>
    <dbReference type="NCBI Taxonomy" id="147567"/>
    <lineage>
        <taxon>Eukaryota</taxon>
        <taxon>Fungi</taxon>
        <taxon>Dikarya</taxon>
        <taxon>Ascomycota</taxon>
        <taxon>Pezizomycotina</taxon>
        <taxon>Dothideomycetes</taxon>
        <taxon>Pleosporomycetidae</taxon>
        <taxon>Pleosporales</taxon>
        <taxon>Pleosporales incertae sedis</taxon>
        <taxon>Lojkania</taxon>
    </lineage>
</organism>
<comment type="caution">
    <text evidence="2">The sequence shown here is derived from an EMBL/GenBank/DDBJ whole genome shotgun (WGS) entry which is preliminary data.</text>
</comment>
<dbReference type="AlphaFoldDB" id="A0A9P4TRK8"/>
<proteinExistence type="predicted"/>
<accession>A0A9P4TRK8</accession>
<evidence type="ECO:0000256" key="1">
    <source>
        <dbReference type="SAM" id="MobiDB-lite"/>
    </source>
</evidence>
<evidence type="ECO:0000313" key="2">
    <source>
        <dbReference type="EMBL" id="KAF2270728.1"/>
    </source>
</evidence>
<dbReference type="EMBL" id="ML986579">
    <property type="protein sequence ID" value="KAF2270728.1"/>
    <property type="molecule type" value="Genomic_DNA"/>
</dbReference>
<reference evidence="3" key="1">
    <citation type="journal article" date="2020" name="Stud. Mycol.">
        <title>101 Dothideomycetes genomes: A test case for predicting lifestyles and emergence of pathogens.</title>
        <authorList>
            <person name="Haridas S."/>
            <person name="Albert R."/>
            <person name="Binder M."/>
            <person name="Bloem J."/>
            <person name="LaButti K."/>
            <person name="Salamov A."/>
            <person name="Andreopoulos B."/>
            <person name="Baker S."/>
            <person name="Barry K."/>
            <person name="Bills G."/>
            <person name="Bluhm B."/>
            <person name="Cannon C."/>
            <person name="Castanera R."/>
            <person name="Culley D."/>
            <person name="Daum C."/>
            <person name="Ezra D."/>
            <person name="Gonzalez J."/>
            <person name="Henrissat B."/>
            <person name="Kuo A."/>
            <person name="Liang C."/>
            <person name="Lipzen A."/>
            <person name="Lutzoni F."/>
            <person name="Magnuson J."/>
            <person name="Mondo S."/>
            <person name="Nolan M."/>
            <person name="Ohm R."/>
            <person name="Pangilinan J."/>
            <person name="Park H.-J."/>
            <person name="Ramirez L."/>
            <person name="Alfaro M."/>
            <person name="Sun H."/>
            <person name="Tritt A."/>
            <person name="Yoshinaga Y."/>
            <person name="Zwiers L.-H."/>
            <person name="Turgeon B."/>
            <person name="Goodwin S."/>
            <person name="Spatafora J."/>
            <person name="Crous P."/>
            <person name="Grigoriev I."/>
        </authorList>
    </citation>
    <scope>NUCLEOTIDE SEQUENCE [LARGE SCALE GENOMIC DNA]</scope>
    <source>
        <strain evidence="3">CBS 304.66</strain>
    </source>
</reference>
<name>A0A9P4TRK8_9PLEO</name>
<keyword evidence="3" id="KW-1185">Reference proteome</keyword>